<dbReference type="EMBL" id="BMHE01000024">
    <property type="protein sequence ID" value="GFZ91574.1"/>
    <property type="molecule type" value="Genomic_DNA"/>
</dbReference>
<dbReference type="Proteomes" id="UP000615455">
    <property type="component" value="Unassembled WGS sequence"/>
</dbReference>
<comment type="caution">
    <text evidence="2">The sequence shown here is derived from an EMBL/GenBank/DDBJ whole genome shotgun (WGS) entry which is preliminary data.</text>
</comment>
<reference evidence="3" key="1">
    <citation type="journal article" date="2019" name="Int. J. Syst. Evol. Microbiol.">
        <title>The Global Catalogue of Microorganisms (GCM) 10K type strain sequencing project: providing services to taxonomists for standard genome sequencing and annotation.</title>
        <authorList>
            <consortium name="The Broad Institute Genomics Platform"/>
            <consortium name="The Broad Institute Genome Sequencing Center for Infectious Disease"/>
            <person name="Wu L."/>
            <person name="Ma J."/>
        </authorList>
    </citation>
    <scope>NUCLEOTIDE SEQUENCE [LARGE SCALE GENOMIC DNA]</scope>
    <source>
        <strain evidence="3">CGMCC 1.15043</strain>
    </source>
</reference>
<evidence type="ECO:0000313" key="3">
    <source>
        <dbReference type="Proteomes" id="UP000615455"/>
    </source>
</evidence>
<name>A0ABQ1EYD3_9BACL</name>
<proteinExistence type="predicted"/>
<evidence type="ECO:0000256" key="1">
    <source>
        <dbReference type="SAM" id="SignalP"/>
    </source>
</evidence>
<feature type="chain" id="PRO_5046064210" evidence="1">
    <location>
        <begin position="21"/>
        <end position="109"/>
    </location>
</feature>
<organism evidence="2 3">
    <name type="scientific">Paenibacillus marchantiophytorum</name>
    <dbReference type="NCBI Taxonomy" id="1619310"/>
    <lineage>
        <taxon>Bacteria</taxon>
        <taxon>Bacillati</taxon>
        <taxon>Bacillota</taxon>
        <taxon>Bacilli</taxon>
        <taxon>Bacillales</taxon>
        <taxon>Paenibacillaceae</taxon>
        <taxon>Paenibacillus</taxon>
    </lineage>
</organism>
<sequence>MKKKLIVSMLAVLLSCGSVAYGASEDTHSTQGSISLKEWNSFQINVLDATKLNNPIVLDDWATALKMATALPEKDSEAWINTYVHGLGQGTEITRENAVGGMGAGQGKN</sequence>
<accession>A0ABQ1EYD3</accession>
<keyword evidence="1" id="KW-0732">Signal</keyword>
<gene>
    <name evidence="2" type="ORF">GCM10008018_42310</name>
</gene>
<dbReference type="PROSITE" id="PS51257">
    <property type="entry name" value="PROKAR_LIPOPROTEIN"/>
    <property type="match status" value="1"/>
</dbReference>
<dbReference type="RefSeq" id="WP_189014750.1">
    <property type="nucleotide sequence ID" value="NZ_BMHE01000024.1"/>
</dbReference>
<protein>
    <submittedName>
        <fullName evidence="2">Uncharacterized protein</fullName>
    </submittedName>
</protein>
<feature type="signal peptide" evidence="1">
    <location>
        <begin position="1"/>
        <end position="20"/>
    </location>
</feature>
<evidence type="ECO:0000313" key="2">
    <source>
        <dbReference type="EMBL" id="GFZ91574.1"/>
    </source>
</evidence>
<keyword evidence="3" id="KW-1185">Reference proteome</keyword>